<name>A0A1D3CV58_9EIME</name>
<keyword evidence="2" id="KW-1185">Reference proteome</keyword>
<dbReference type="InParanoid" id="A0A1D3CV58"/>
<evidence type="ECO:0000313" key="1">
    <source>
        <dbReference type="EMBL" id="OEH75069.1"/>
    </source>
</evidence>
<dbReference type="AlphaFoldDB" id="A0A1D3CV58"/>
<dbReference type="VEuPathDB" id="ToxoDB:cyc_07583"/>
<dbReference type="EMBL" id="JROU02001837">
    <property type="protein sequence ID" value="OEH75069.1"/>
    <property type="molecule type" value="Genomic_DNA"/>
</dbReference>
<sequence>MQEDRRELNTTGKSRFKKLLELLAMPCADDFLLVQIALVWELLNVDRVEARGLTEETYKNTTVVNLCRLCGVNVQ</sequence>
<protein>
    <submittedName>
        <fullName evidence="1">Uncharacterized protein</fullName>
    </submittedName>
</protein>
<comment type="caution">
    <text evidence="1">The sequence shown here is derived from an EMBL/GenBank/DDBJ whole genome shotgun (WGS) entry which is preliminary data.</text>
</comment>
<evidence type="ECO:0000313" key="2">
    <source>
        <dbReference type="Proteomes" id="UP000095192"/>
    </source>
</evidence>
<proteinExistence type="predicted"/>
<organism evidence="1 2">
    <name type="scientific">Cyclospora cayetanensis</name>
    <dbReference type="NCBI Taxonomy" id="88456"/>
    <lineage>
        <taxon>Eukaryota</taxon>
        <taxon>Sar</taxon>
        <taxon>Alveolata</taxon>
        <taxon>Apicomplexa</taxon>
        <taxon>Conoidasida</taxon>
        <taxon>Coccidia</taxon>
        <taxon>Eucoccidiorida</taxon>
        <taxon>Eimeriorina</taxon>
        <taxon>Eimeriidae</taxon>
        <taxon>Cyclospora</taxon>
    </lineage>
</organism>
<reference evidence="1 2" key="1">
    <citation type="journal article" date="2016" name="BMC Genomics">
        <title>Comparative genomics reveals Cyclospora cayetanensis possesses coccidia-like metabolism and invasion components but unique surface antigens.</title>
        <authorList>
            <person name="Liu S."/>
            <person name="Wang L."/>
            <person name="Zheng H."/>
            <person name="Xu Z."/>
            <person name="Roellig D.M."/>
            <person name="Li N."/>
            <person name="Frace M.A."/>
            <person name="Tang K."/>
            <person name="Arrowood M.J."/>
            <person name="Moss D.M."/>
            <person name="Zhang L."/>
            <person name="Feng Y."/>
            <person name="Xiao L."/>
        </authorList>
    </citation>
    <scope>NUCLEOTIDE SEQUENCE [LARGE SCALE GENOMIC DNA]</scope>
    <source>
        <strain evidence="1 2">CHN_HEN01</strain>
    </source>
</reference>
<accession>A0A1D3CV58</accession>
<gene>
    <name evidence="1" type="ORF">cyc_07583</name>
</gene>
<dbReference type="Proteomes" id="UP000095192">
    <property type="component" value="Unassembled WGS sequence"/>
</dbReference>